<evidence type="ECO:0000313" key="3">
    <source>
        <dbReference type="EMBL" id="MDO5457747.1"/>
    </source>
</evidence>
<evidence type="ECO:0000256" key="2">
    <source>
        <dbReference type="ARBA" id="ARBA00005806"/>
    </source>
</evidence>
<keyword evidence="4" id="KW-1185">Reference proteome</keyword>
<dbReference type="AlphaFoldDB" id="A0AA43UD21"/>
<dbReference type="Gene3D" id="1.20.1270.370">
    <property type="match status" value="1"/>
</dbReference>
<dbReference type="Gene3D" id="3.40.50.11900">
    <property type="match status" value="1"/>
</dbReference>
<dbReference type="Gene3D" id="3.40.50.11890">
    <property type="match status" value="1"/>
</dbReference>
<dbReference type="Pfam" id="PF06050">
    <property type="entry name" value="HGD-D"/>
    <property type="match status" value="1"/>
</dbReference>
<sequence>MTITQQDVWGALEIDINNPELLATELPPQYACYYEESEDRPEMMPLFDSIVGQYGEGLLEKVLTYQMNGGKLVGTYCAHIPNELIYAAGAVPLGLCSANSTFAEMGEQYMPPNTCPLVRASISARLAKACPYAANADLLIGETSCDAKTKAWAIMDDDAETDMHVIYLPKRKERSDFEHFKNELYIMIQKLEEVTGFEVTEESLRESIEILNDRRRAINRMWSFRKGDVIPISGKDCLLVQECTNYIAPKQYAELVNQLCDELDERVERGINLVEEDTPRILISGSPTGMQGWNINNMIEQSGGMVVAEETCSSLRLHERLISEDADSIDDMLEHTTDKYFNGIHCACFTPNVGRMDDLLRLSEEYQIDGVMDINLKFCQIFDTENYFVSKALDEEGIPNIHLEVDYGDDSSGQMLTRIQAFLEMIA</sequence>
<reference evidence="3" key="1">
    <citation type="submission" date="2023-07" db="EMBL/GenBank/DDBJ databases">
        <title>Between Cages and Wild: Unraveling the Impact of Captivity on Animal Microbiomes and Antimicrobial Resistance.</title>
        <authorList>
            <person name="Schmartz G.P."/>
            <person name="Rehner J."/>
            <person name="Schuff M.J."/>
            <person name="Becker S.L."/>
            <person name="Kravczyk M."/>
            <person name="Gurevich A."/>
            <person name="Francke R."/>
            <person name="Mueller R."/>
            <person name="Keller V."/>
            <person name="Keller A."/>
        </authorList>
    </citation>
    <scope>NUCLEOTIDE SEQUENCE</scope>
    <source>
        <strain evidence="3">S39M_St_73</strain>
    </source>
</reference>
<proteinExistence type="inferred from homology"/>
<gene>
    <name evidence="3" type="ORF">Q4F26_05300</name>
</gene>
<dbReference type="PANTHER" id="PTHR30548:SF1">
    <property type="entry name" value="DEHYDRATASE SUBUNIT MJ0007-RELATED"/>
    <property type="match status" value="1"/>
</dbReference>
<evidence type="ECO:0000256" key="1">
    <source>
        <dbReference type="ARBA" id="ARBA00001966"/>
    </source>
</evidence>
<accession>A0AA43UD21</accession>
<evidence type="ECO:0000313" key="4">
    <source>
        <dbReference type="Proteomes" id="UP001171751"/>
    </source>
</evidence>
<comment type="cofactor">
    <cofactor evidence="1">
        <name>[4Fe-4S] cluster</name>
        <dbReference type="ChEBI" id="CHEBI:49883"/>
    </cofactor>
</comment>
<organism evidence="3 4">
    <name type="scientific">Atopococcus tabaci</name>
    <dbReference type="NCBI Taxonomy" id="269774"/>
    <lineage>
        <taxon>Bacteria</taxon>
        <taxon>Bacillati</taxon>
        <taxon>Bacillota</taxon>
        <taxon>Bacilli</taxon>
        <taxon>Lactobacillales</taxon>
        <taxon>Carnobacteriaceae</taxon>
        <taxon>Atopococcus</taxon>
    </lineage>
</organism>
<dbReference type="GO" id="GO:0016836">
    <property type="term" value="F:hydro-lyase activity"/>
    <property type="evidence" value="ECO:0007669"/>
    <property type="project" value="UniProtKB-ARBA"/>
</dbReference>
<dbReference type="PANTHER" id="PTHR30548">
    <property type="entry name" value="2-HYDROXYGLUTARYL-COA DEHYDRATASE, D-COMPONENT-RELATED"/>
    <property type="match status" value="1"/>
</dbReference>
<dbReference type="InterPro" id="IPR010327">
    <property type="entry name" value="FldB/FldC_alpha/beta"/>
</dbReference>
<dbReference type="InterPro" id="IPR047678">
    <property type="entry name" value="YjiM-like"/>
</dbReference>
<dbReference type="NCBIfam" id="NF040772">
    <property type="entry name" value="double_cubane"/>
    <property type="match status" value="1"/>
</dbReference>
<comment type="similarity">
    <text evidence="2">Belongs to the FldB/FldC dehydratase alpha/beta subunit family.</text>
</comment>
<protein>
    <submittedName>
        <fullName evidence="3">Double-cubane-cluster-containing anaerobic reductase</fullName>
    </submittedName>
</protein>
<dbReference type="Proteomes" id="UP001171751">
    <property type="component" value="Unassembled WGS sequence"/>
</dbReference>
<name>A0AA43UD21_9LACT</name>
<comment type="caution">
    <text evidence="3">The sequence shown here is derived from an EMBL/GenBank/DDBJ whole genome shotgun (WGS) entry which is preliminary data.</text>
</comment>
<dbReference type="EMBL" id="JAUNQW010000024">
    <property type="protein sequence ID" value="MDO5457747.1"/>
    <property type="molecule type" value="Genomic_DNA"/>
</dbReference>